<keyword evidence="2" id="KW-1185">Reference proteome</keyword>
<dbReference type="EMBL" id="JBHRYA010000002">
    <property type="protein sequence ID" value="MFC3715180.1"/>
    <property type="molecule type" value="Genomic_DNA"/>
</dbReference>
<accession>A0ABV7XGA3</accession>
<organism evidence="1 2">
    <name type="scientific">Luteimonas soli</name>
    <dbReference type="NCBI Taxonomy" id="1648966"/>
    <lineage>
        <taxon>Bacteria</taxon>
        <taxon>Pseudomonadati</taxon>
        <taxon>Pseudomonadota</taxon>
        <taxon>Gammaproteobacteria</taxon>
        <taxon>Lysobacterales</taxon>
        <taxon>Lysobacteraceae</taxon>
        <taxon>Luteimonas</taxon>
    </lineage>
</organism>
<protein>
    <submittedName>
        <fullName evidence="1">Uncharacterized protein</fullName>
    </submittedName>
</protein>
<dbReference type="RefSeq" id="WP_386742288.1">
    <property type="nucleotide sequence ID" value="NZ_JBHRYA010000002.1"/>
</dbReference>
<evidence type="ECO:0000313" key="1">
    <source>
        <dbReference type="EMBL" id="MFC3715180.1"/>
    </source>
</evidence>
<reference evidence="2" key="1">
    <citation type="journal article" date="2019" name="Int. J. Syst. Evol. Microbiol.">
        <title>The Global Catalogue of Microorganisms (GCM) 10K type strain sequencing project: providing services to taxonomists for standard genome sequencing and annotation.</title>
        <authorList>
            <consortium name="The Broad Institute Genomics Platform"/>
            <consortium name="The Broad Institute Genome Sequencing Center for Infectious Disease"/>
            <person name="Wu L."/>
            <person name="Ma J."/>
        </authorList>
    </citation>
    <scope>NUCLEOTIDE SEQUENCE [LARGE SCALE GENOMIC DNA]</scope>
    <source>
        <strain evidence="2">KCTC 42441</strain>
    </source>
</reference>
<proteinExistence type="predicted"/>
<comment type="caution">
    <text evidence="1">The sequence shown here is derived from an EMBL/GenBank/DDBJ whole genome shotgun (WGS) entry which is preliminary data.</text>
</comment>
<sequence length="68" mass="7764">MAQETSTPTDLDPMREFAETLARLDALARNPQLQVALGQGLLRELRYPISSYRQRFPELWPSAQASLF</sequence>
<gene>
    <name evidence="1" type="ORF">ACFONC_03320</name>
</gene>
<dbReference type="Proteomes" id="UP001595705">
    <property type="component" value="Unassembled WGS sequence"/>
</dbReference>
<evidence type="ECO:0000313" key="2">
    <source>
        <dbReference type="Proteomes" id="UP001595705"/>
    </source>
</evidence>
<name>A0ABV7XGA3_9GAMM</name>